<dbReference type="InterPro" id="IPR009061">
    <property type="entry name" value="DNA-bd_dom_put_sf"/>
</dbReference>
<dbReference type="RefSeq" id="WP_003108347.1">
    <property type="nucleotide sequence ID" value="NZ_ALYM01000003.1"/>
</dbReference>
<reference evidence="2 3" key="1">
    <citation type="journal article" date="2013" name="PLoS ONE">
        <title>Comparative Genomic Characterization of Three Streptococcus parauberis Strains in Fish Pathogen, as Assessed by Wide-Genome Analyses.</title>
        <authorList>
            <person name="Nho S.W."/>
            <person name="Hikima J."/>
            <person name="Park S.B."/>
            <person name="Jang H.B."/>
            <person name="Cha I.S."/>
            <person name="Yasuike M."/>
            <person name="Nakamura Y."/>
            <person name="Fujiwara A."/>
            <person name="Sano M."/>
            <person name="Kanai K."/>
            <person name="Kondo H."/>
            <person name="Hirono I."/>
            <person name="Takeyama H."/>
            <person name="Aoki T."/>
            <person name="Jung T.S."/>
        </authorList>
    </citation>
    <scope>NUCLEOTIDE SEQUENCE [LARGE SCALE GENOMIC DNA]</scope>
    <source>
        <strain evidence="2 3">KRS-02083</strain>
    </source>
</reference>
<organism evidence="2 3">
    <name type="scientific">Streptococcus parauberis KRS-02083</name>
    <dbReference type="NCBI Taxonomy" id="1207545"/>
    <lineage>
        <taxon>Bacteria</taxon>
        <taxon>Bacillati</taxon>
        <taxon>Bacillota</taxon>
        <taxon>Bacilli</taxon>
        <taxon>Lactobacillales</taxon>
        <taxon>Streptococcaceae</taxon>
        <taxon>Streptococcus</taxon>
    </lineage>
</organism>
<evidence type="ECO:0000259" key="1">
    <source>
        <dbReference type="Pfam" id="PF12728"/>
    </source>
</evidence>
<dbReference type="EMBL" id="ALYM01000003">
    <property type="protein sequence ID" value="EMG25744.1"/>
    <property type="molecule type" value="Genomic_DNA"/>
</dbReference>
<feature type="domain" description="Helix-turn-helix" evidence="1">
    <location>
        <begin position="29"/>
        <end position="79"/>
    </location>
</feature>
<sequence>MDDVITISRSELKALIAEEVAIQRRQVDWVSIKELQTITGWGRTTLENWRDQGKFRYHQKVKGGKYTYDLQDVQRFLRSMNK</sequence>
<accession>A0ABN0IS86</accession>
<dbReference type="SUPFAM" id="SSF46955">
    <property type="entry name" value="Putative DNA-binding domain"/>
    <property type="match status" value="1"/>
</dbReference>
<dbReference type="Pfam" id="PF12728">
    <property type="entry name" value="HTH_17"/>
    <property type="match status" value="1"/>
</dbReference>
<dbReference type="InterPro" id="IPR036388">
    <property type="entry name" value="WH-like_DNA-bd_sf"/>
</dbReference>
<dbReference type="Proteomes" id="UP000011769">
    <property type="component" value="Unassembled WGS sequence"/>
</dbReference>
<protein>
    <submittedName>
        <fullName evidence="2">Phage protein</fullName>
    </submittedName>
</protein>
<comment type="caution">
    <text evidence="2">The sequence shown here is derived from an EMBL/GenBank/DDBJ whole genome shotgun (WGS) entry which is preliminary data.</text>
</comment>
<evidence type="ECO:0000313" key="2">
    <source>
        <dbReference type="EMBL" id="EMG25744.1"/>
    </source>
</evidence>
<dbReference type="InterPro" id="IPR041657">
    <property type="entry name" value="HTH_17"/>
</dbReference>
<keyword evidence="3" id="KW-1185">Reference proteome</keyword>
<name>A0ABN0IS86_9STRE</name>
<dbReference type="Gene3D" id="1.10.10.10">
    <property type="entry name" value="Winged helix-like DNA-binding domain superfamily/Winged helix DNA-binding domain"/>
    <property type="match status" value="1"/>
</dbReference>
<proteinExistence type="predicted"/>
<evidence type="ECO:0000313" key="3">
    <source>
        <dbReference type="Proteomes" id="UP000011769"/>
    </source>
</evidence>
<gene>
    <name evidence="2" type="ORF">SPJ1_1155</name>
</gene>